<reference evidence="2 3" key="1">
    <citation type="submission" date="2020-08" db="EMBL/GenBank/DDBJ databases">
        <title>Sequencing the genomes of 1000 actinobacteria strains.</title>
        <authorList>
            <person name="Klenk H.-P."/>
        </authorList>
    </citation>
    <scope>NUCLEOTIDE SEQUENCE [LARGE SCALE GENOMIC DNA]</scope>
    <source>
        <strain evidence="2 3">DSM 41654</strain>
    </source>
</reference>
<evidence type="ECO:0000313" key="3">
    <source>
        <dbReference type="Proteomes" id="UP000540506"/>
    </source>
</evidence>
<dbReference type="AlphaFoldDB" id="A0A7W7RC48"/>
<dbReference type="InterPro" id="IPR011048">
    <property type="entry name" value="Haem_d1_sf"/>
</dbReference>
<dbReference type="PANTHER" id="PTHR30344">
    <property type="entry name" value="6-PHOSPHOGLUCONOLACTONASE-RELATED"/>
    <property type="match status" value="1"/>
</dbReference>
<evidence type="ECO:0000313" key="2">
    <source>
        <dbReference type="EMBL" id="MBB4928676.1"/>
    </source>
</evidence>
<name>A0A7W7RC48_KITKI</name>
<keyword evidence="3" id="KW-1185">Reference proteome</keyword>
<evidence type="ECO:0000256" key="1">
    <source>
        <dbReference type="ARBA" id="ARBA00005564"/>
    </source>
</evidence>
<dbReference type="InterPro" id="IPR015943">
    <property type="entry name" value="WD40/YVTN_repeat-like_dom_sf"/>
</dbReference>
<dbReference type="Proteomes" id="UP000540506">
    <property type="component" value="Unassembled WGS sequence"/>
</dbReference>
<comment type="caution">
    <text evidence="2">The sequence shown here is derived from an EMBL/GenBank/DDBJ whole genome shotgun (WGS) entry which is preliminary data.</text>
</comment>
<keyword evidence="2" id="KW-0413">Isomerase</keyword>
<comment type="similarity">
    <text evidence="1">Belongs to the cycloisomerase 2 family.</text>
</comment>
<protein>
    <submittedName>
        <fullName evidence="2">6-phosphogluconolactonase (Cycloisomerase 2 family)</fullName>
    </submittedName>
</protein>
<dbReference type="Pfam" id="PF10282">
    <property type="entry name" value="Lactonase"/>
    <property type="match status" value="1"/>
</dbReference>
<dbReference type="InterPro" id="IPR019405">
    <property type="entry name" value="Lactonase_7-beta_prop"/>
</dbReference>
<dbReference type="InterPro" id="IPR050282">
    <property type="entry name" value="Cycloisomerase_2"/>
</dbReference>
<dbReference type="RefSeq" id="WP_184946189.1">
    <property type="nucleotide sequence ID" value="NZ_JACHJV010000003.1"/>
</dbReference>
<sequence length="360" mass="37288">MNHPPSTTTGGSLIIGSAAPARALGAGLSTVRYDGDGAMNLFSTLPVDHPSYAAVDPRRAVLHTVLEQQDGRVMSLRIDSGTGLQGPPTTAASGGAGPCHVAVHPSGSHVFAAHYGDGVLAVIPTDADGMVSTAGPVQTIRHPGRETCAELRDSTHAHMAAPSADGRFLLCTDLGTDRVYVYAFDQGAGRLSEHQVAQLPSGSGPRHLAFHPTNRHVYVLNELSSTLTVCAWDAVRGRIEPTAELETRQDPSAPNANSAAAVRLSADGRFLYTTNRGDDAIAVHAVHDDGASVELLTTVACGGTWPRDIALTPDGRLLFCANQGSDTLTAFHRDPSSGGLTPAGAPLVVTEPTSVLPVGP</sequence>
<dbReference type="GO" id="GO:0017057">
    <property type="term" value="F:6-phosphogluconolactonase activity"/>
    <property type="evidence" value="ECO:0007669"/>
    <property type="project" value="TreeGrafter"/>
</dbReference>
<dbReference type="SUPFAM" id="SSF51004">
    <property type="entry name" value="C-terminal (heme d1) domain of cytochrome cd1-nitrite reductase"/>
    <property type="match status" value="1"/>
</dbReference>
<dbReference type="Gene3D" id="2.130.10.10">
    <property type="entry name" value="YVTN repeat-like/Quinoprotein amine dehydrogenase"/>
    <property type="match status" value="1"/>
</dbReference>
<organism evidence="2 3">
    <name type="scientific">Kitasatospora kifunensis</name>
    <name type="common">Streptomyces kifunensis</name>
    <dbReference type="NCBI Taxonomy" id="58351"/>
    <lineage>
        <taxon>Bacteria</taxon>
        <taxon>Bacillati</taxon>
        <taxon>Actinomycetota</taxon>
        <taxon>Actinomycetes</taxon>
        <taxon>Kitasatosporales</taxon>
        <taxon>Streptomycetaceae</taxon>
        <taxon>Kitasatospora</taxon>
    </lineage>
</organism>
<dbReference type="GO" id="GO:0016853">
    <property type="term" value="F:isomerase activity"/>
    <property type="evidence" value="ECO:0007669"/>
    <property type="project" value="UniProtKB-KW"/>
</dbReference>
<dbReference type="GO" id="GO:0005829">
    <property type="term" value="C:cytosol"/>
    <property type="evidence" value="ECO:0007669"/>
    <property type="project" value="TreeGrafter"/>
</dbReference>
<proteinExistence type="inferred from homology"/>
<dbReference type="PANTHER" id="PTHR30344:SF1">
    <property type="entry name" value="6-PHOSPHOGLUCONOLACTONASE"/>
    <property type="match status" value="1"/>
</dbReference>
<accession>A0A7W7RC48</accession>
<gene>
    <name evidence="2" type="ORF">FHR34_007773</name>
</gene>
<dbReference type="EMBL" id="JACHJV010000003">
    <property type="protein sequence ID" value="MBB4928676.1"/>
    <property type="molecule type" value="Genomic_DNA"/>
</dbReference>